<dbReference type="HOGENOM" id="CLU_041013_1_3_4"/>
<dbReference type="Pfam" id="PF01312">
    <property type="entry name" value="Bac_export_2"/>
    <property type="match status" value="1"/>
</dbReference>
<evidence type="ECO:0000256" key="9">
    <source>
        <dbReference type="SAM" id="MobiDB-lite"/>
    </source>
</evidence>
<evidence type="ECO:0000256" key="1">
    <source>
        <dbReference type="ARBA" id="ARBA00004651"/>
    </source>
</evidence>
<feature type="transmembrane region" description="Helical" evidence="10">
    <location>
        <begin position="144"/>
        <end position="164"/>
    </location>
</feature>
<keyword evidence="4" id="KW-1003">Cell membrane</keyword>
<keyword evidence="6 10" id="KW-1133">Transmembrane helix</keyword>
<evidence type="ECO:0000256" key="5">
    <source>
        <dbReference type="ARBA" id="ARBA00022692"/>
    </source>
</evidence>
<dbReference type="InterPro" id="IPR006307">
    <property type="entry name" value="BsaZ-like"/>
</dbReference>
<feature type="compositionally biased region" description="Basic and acidic residues" evidence="9">
    <location>
        <begin position="7"/>
        <end position="25"/>
    </location>
</feature>
<dbReference type="PANTHER" id="PTHR30531">
    <property type="entry name" value="FLAGELLAR BIOSYNTHETIC PROTEIN FLHB"/>
    <property type="match status" value="1"/>
</dbReference>
<evidence type="ECO:0000256" key="10">
    <source>
        <dbReference type="SAM" id="Phobius"/>
    </source>
</evidence>
<dbReference type="NCBIfam" id="TIGR01404">
    <property type="entry name" value="FlhB_rel_III"/>
    <property type="match status" value="1"/>
</dbReference>
<reference evidence="11" key="1">
    <citation type="submission" date="2009-05" db="EMBL/GenBank/DDBJ databases">
        <authorList>
            <person name="Harkins D.M."/>
            <person name="DeShazer D."/>
            <person name="Woods D.E."/>
            <person name="Brinkac L.M."/>
            <person name="Brown K.A."/>
            <person name="Hung G.C."/>
            <person name="Tuanyok A."/>
            <person name="Zhang B."/>
            <person name="Nierman W.C."/>
        </authorList>
    </citation>
    <scope>NUCLEOTIDE SEQUENCE [LARGE SCALE GENOMIC DNA]</scope>
    <source>
        <strain evidence="11">1710a</strain>
    </source>
</reference>
<feature type="region of interest" description="Disordered" evidence="9">
    <location>
        <begin position="1"/>
        <end position="25"/>
    </location>
</feature>
<evidence type="ECO:0000256" key="8">
    <source>
        <dbReference type="ARBA" id="ARBA00024974"/>
    </source>
</evidence>
<dbReference type="Proteomes" id="UP000001812">
    <property type="component" value="Chromosome II"/>
</dbReference>
<dbReference type="GO" id="GO:0005886">
    <property type="term" value="C:plasma membrane"/>
    <property type="evidence" value="ECO:0007669"/>
    <property type="project" value="UniProtKB-SubCell"/>
</dbReference>
<dbReference type="GO" id="GO:0009306">
    <property type="term" value="P:protein secretion"/>
    <property type="evidence" value="ECO:0007669"/>
    <property type="project" value="InterPro"/>
</dbReference>
<accession>A0A0E1VVY6</accession>
<proteinExistence type="inferred from homology"/>
<dbReference type="SUPFAM" id="SSF160544">
    <property type="entry name" value="EscU C-terminal domain-like"/>
    <property type="match status" value="1"/>
</dbReference>
<gene>
    <name evidence="11" type="ORF">BURPS1710A_A1149</name>
</gene>
<dbReference type="PRINTS" id="PR00950">
    <property type="entry name" value="TYPE3IMSPROT"/>
</dbReference>
<evidence type="ECO:0000313" key="11">
    <source>
        <dbReference type="EMBL" id="EET05043.1"/>
    </source>
</evidence>
<evidence type="ECO:0000256" key="7">
    <source>
        <dbReference type="ARBA" id="ARBA00023136"/>
    </source>
</evidence>
<organism evidence="11">
    <name type="scientific">Burkholderia pseudomallei 1710a</name>
    <dbReference type="NCBI Taxonomy" id="320371"/>
    <lineage>
        <taxon>Bacteria</taxon>
        <taxon>Pseudomonadati</taxon>
        <taxon>Pseudomonadota</taxon>
        <taxon>Betaproteobacteria</taxon>
        <taxon>Burkholderiales</taxon>
        <taxon>Burkholderiaceae</taxon>
        <taxon>Burkholderia</taxon>
        <taxon>pseudomallei group</taxon>
    </lineage>
</organism>
<comment type="function">
    <text evidence="8">Part of the bsa type III secretion system, is involved in the intracellular replication of invading bacteria inside the host cell. Probably necessary for the lysis of the vacuole membrane and escape into the host cell cytoplasm.</text>
</comment>
<evidence type="ECO:0000256" key="4">
    <source>
        <dbReference type="ARBA" id="ARBA00022475"/>
    </source>
</evidence>
<dbReference type="AlphaFoldDB" id="A0A0E1VVY6"/>
<evidence type="ECO:0000256" key="3">
    <source>
        <dbReference type="ARBA" id="ARBA00018628"/>
    </source>
</evidence>
<dbReference type="PANTHER" id="PTHR30531:SF12">
    <property type="entry name" value="FLAGELLAR BIOSYNTHETIC PROTEIN FLHB"/>
    <property type="match status" value="1"/>
</dbReference>
<name>A0A0E1VVY6_BURPE</name>
<sequence>MSDEKTEEPTDKKLRDARRDGEVSRSTDLSDAVSMSAAILLLVAAADHFGDAMRALVNGALAFVSADHSLVEMTARLYQFGGIALSAVMPLLFVAALAGIGGSVLQVGLQISLKPVMPNLGALNPAEGLKKLFSPRSAIESIKMIVKAVIVFCVAWKTIVWLFPLIAGALYQSPPELSRIFREILAKWLMVVAGLCLLMGAADVKLQRFMFMQKMKMTKDEVKRESKNDEGDPLLKGERKRLARELAAAPPQHQVAHANFVVVNPTHYAVAVRYAPDEHPLPRVIAKGLDEAAIALRRAAQDANIPIIGNPPVARALFRIGVEEPVPEELFEIVAAILRWIDAIGPRRNERA</sequence>
<dbReference type="InterPro" id="IPR029025">
    <property type="entry name" value="T3SS_substrate_exporter_C"/>
</dbReference>
<comment type="subcellular location">
    <subcellularLocation>
        <location evidence="1">Cell membrane</location>
        <topology evidence="1">Multi-pass membrane protein</topology>
    </subcellularLocation>
</comment>
<feature type="transmembrane region" description="Helical" evidence="10">
    <location>
        <begin position="77"/>
        <end position="105"/>
    </location>
</feature>
<dbReference type="InterPro" id="IPR006135">
    <property type="entry name" value="T3SS_substrate_exporter"/>
</dbReference>
<feature type="transmembrane region" description="Helical" evidence="10">
    <location>
        <begin position="184"/>
        <end position="206"/>
    </location>
</feature>
<keyword evidence="5 10" id="KW-0812">Transmembrane</keyword>
<dbReference type="RefSeq" id="WP_004524341.1">
    <property type="nucleotide sequence ID" value="NZ_CM000833.1"/>
</dbReference>
<protein>
    <recommendedName>
        <fullName evidence="3">Secretion apparatus protein BsaZ</fullName>
    </recommendedName>
</protein>
<dbReference type="Gene3D" id="3.40.1690.10">
    <property type="entry name" value="secretion proteins EscU"/>
    <property type="match status" value="1"/>
</dbReference>
<keyword evidence="7 10" id="KW-0472">Membrane</keyword>
<dbReference type="EMBL" id="CM000833">
    <property type="protein sequence ID" value="EET05043.1"/>
    <property type="molecule type" value="Genomic_DNA"/>
</dbReference>
<evidence type="ECO:0000256" key="6">
    <source>
        <dbReference type="ARBA" id="ARBA00022989"/>
    </source>
</evidence>
<comment type="similarity">
    <text evidence="2">Belongs to the type III secretion exporter family.</text>
</comment>
<evidence type="ECO:0000256" key="2">
    <source>
        <dbReference type="ARBA" id="ARBA00010690"/>
    </source>
</evidence>